<feature type="transmembrane region" description="Helical" evidence="5">
    <location>
        <begin position="632"/>
        <end position="657"/>
    </location>
</feature>
<dbReference type="GO" id="GO:0034703">
    <property type="term" value="C:cation channel complex"/>
    <property type="evidence" value="ECO:0007669"/>
    <property type="project" value="TreeGrafter"/>
</dbReference>
<organism evidence="7 8">
    <name type="scientific">Operophtera brumata</name>
    <name type="common">Winter moth</name>
    <name type="synonym">Phalaena brumata</name>
    <dbReference type="NCBI Taxonomy" id="104452"/>
    <lineage>
        <taxon>Eukaryota</taxon>
        <taxon>Metazoa</taxon>
        <taxon>Ecdysozoa</taxon>
        <taxon>Arthropoda</taxon>
        <taxon>Hexapoda</taxon>
        <taxon>Insecta</taxon>
        <taxon>Pterygota</taxon>
        <taxon>Neoptera</taxon>
        <taxon>Endopterygota</taxon>
        <taxon>Lepidoptera</taxon>
        <taxon>Glossata</taxon>
        <taxon>Ditrysia</taxon>
        <taxon>Geometroidea</taxon>
        <taxon>Geometridae</taxon>
        <taxon>Larentiinae</taxon>
        <taxon>Operophtera</taxon>
    </lineage>
</organism>
<evidence type="ECO:0000256" key="5">
    <source>
        <dbReference type="SAM" id="Phobius"/>
    </source>
</evidence>
<accession>A0A0L7L817</accession>
<dbReference type="AlphaFoldDB" id="A0A0L7L817"/>
<keyword evidence="7" id="KW-0675">Receptor</keyword>
<evidence type="ECO:0000259" key="6">
    <source>
        <dbReference type="SMART" id="SM01420"/>
    </source>
</evidence>
<feature type="transmembrane region" description="Helical" evidence="5">
    <location>
        <begin position="141"/>
        <end position="163"/>
    </location>
</feature>
<dbReference type="STRING" id="104452.A0A0L7L817"/>
<dbReference type="PANTHER" id="PTHR10117">
    <property type="entry name" value="TRANSIENT RECEPTOR POTENTIAL CHANNEL"/>
    <property type="match status" value="1"/>
</dbReference>
<feature type="domain" description="Transient receptor ion channel" evidence="6">
    <location>
        <begin position="353"/>
        <end position="416"/>
    </location>
</feature>
<evidence type="ECO:0000256" key="1">
    <source>
        <dbReference type="ARBA" id="ARBA00022448"/>
    </source>
</evidence>
<keyword evidence="5" id="KW-0472">Membrane</keyword>
<dbReference type="InterPro" id="IPR002153">
    <property type="entry name" value="TRPC_channel"/>
</dbReference>
<feature type="transmembrane region" description="Helical" evidence="5">
    <location>
        <begin position="530"/>
        <end position="550"/>
    </location>
</feature>
<dbReference type="SMART" id="SM00248">
    <property type="entry name" value="ANK"/>
    <property type="match status" value="2"/>
</dbReference>
<keyword evidence="1" id="KW-0813">Transport</keyword>
<dbReference type="InterPro" id="IPR036770">
    <property type="entry name" value="Ankyrin_rpt-contain_sf"/>
</dbReference>
<name>A0A0L7L817_OPEBR</name>
<dbReference type="SUPFAM" id="SSF48403">
    <property type="entry name" value="Ankyrin repeat"/>
    <property type="match status" value="1"/>
</dbReference>
<reference evidence="7 8" key="1">
    <citation type="journal article" date="2015" name="Genome Biol. Evol.">
        <title>The genome of winter moth (Operophtera brumata) provides a genomic perspective on sexual dimorphism and phenology.</title>
        <authorList>
            <person name="Derks M.F."/>
            <person name="Smit S."/>
            <person name="Salis L."/>
            <person name="Schijlen E."/>
            <person name="Bossers A."/>
            <person name="Mateman C."/>
            <person name="Pijl A.S."/>
            <person name="de Ridder D."/>
            <person name="Groenen M.A."/>
            <person name="Visser M.E."/>
            <person name="Megens H.J."/>
        </authorList>
    </citation>
    <scope>NUCLEOTIDE SEQUENCE [LARGE SCALE GENOMIC DNA]</scope>
    <source>
        <strain evidence="7">WM2013NL</strain>
        <tissue evidence="7">Head and thorax</tissue>
    </source>
</reference>
<sequence>MSEKVEQARAEIHKSLILSGFCMRRIGLSFLKPKTKSEYWKQKAMFVLSMTSICYHVFGDVVYIGLTLSDSPRVEDVVPLLHTFGYGALSIAKVFVLWYKIDVFGQLLNELAEIWPMPPLDDEYQTIKATSLSALSLAHRCYLALNLMGVWFYNITPIAVYLYQRYWTKEDASVGYLLEPLMAVSNKLFLGSALLQIGLICWYADDIFHAVCCGCKDFISVVYPRLFIYRLLQNADVSKAAYNSRWYGISALHIAVNNRSEEMVEFLLKYPQVEIGDTVLHAIRDNSTNILVLLLDALKKTSPGLEFAGATHSTIYPTHVTPLILAAHLNNYDIVNLLMSRGHTVTRPHSPNCPCIICKNSVVNDDALHASCARLWMYRAVSSPAYLVHVTSDPILEAFYLTEELAANAAAYRHLATDYLQLRDQVSCCRTSNEVEVILKQVSGCEGRRHFVLPRLLMAVNYKQTEFVAHPNTQQVLESYWLGDWHSWRNKSCFGKAMVFLCRILVIPLILLFSMILPRHRLLKYYQIPLNKLITHSAAYFVFLALVFYVSNQDKSRLKRGPPDTGYSWSALRMCLMQGPRRFLTVMWNWAEIIMLSLFWITFFFWMMAAVDAITNGEDIERKHWDQYDPTLVAEGTFCLATIFAFFRLMFLCQLNYHLGPLQVSSFTSLSDTLNTLFWALFCMAPLESADIVLENTRSSRQVQKAQENRHGYTERIGYFCFGLLNMLIATMSNTFQRVYIDYMWQTALPSPFNLIPTATGVGSVIDWLRAKTCKQAGAHARWTLSNWCFVERDVDARIKKEFPALMSVLTQRYFSRHRKADLPERDVDARIKKEFPALMSVLTQRYFSRHRKADLPRLKNKRNI</sequence>
<dbReference type="GO" id="GO:0051480">
    <property type="term" value="P:regulation of cytosolic calcium ion concentration"/>
    <property type="evidence" value="ECO:0007669"/>
    <property type="project" value="TreeGrafter"/>
</dbReference>
<evidence type="ECO:0000256" key="2">
    <source>
        <dbReference type="ARBA" id="ARBA00022737"/>
    </source>
</evidence>
<keyword evidence="3" id="KW-0406">Ion transport</keyword>
<feature type="transmembrane region" description="Helical" evidence="5">
    <location>
        <begin position="497"/>
        <end position="518"/>
    </location>
</feature>
<keyword evidence="5" id="KW-0812">Transmembrane</keyword>
<dbReference type="PANTHER" id="PTHR10117:SF54">
    <property type="entry name" value="TRANSIENT RECEPTOR POTENTIAL-GAMMA PROTEIN"/>
    <property type="match status" value="1"/>
</dbReference>
<feature type="transmembrane region" description="Helical" evidence="5">
    <location>
        <begin position="44"/>
        <end position="66"/>
    </location>
</feature>
<dbReference type="Proteomes" id="UP000037510">
    <property type="component" value="Unassembled WGS sequence"/>
</dbReference>
<dbReference type="InterPro" id="IPR013555">
    <property type="entry name" value="TRP_dom"/>
</dbReference>
<dbReference type="EMBL" id="JTDY01002339">
    <property type="protein sequence ID" value="KOB71637.1"/>
    <property type="molecule type" value="Genomic_DNA"/>
</dbReference>
<evidence type="ECO:0000313" key="7">
    <source>
        <dbReference type="EMBL" id="KOB71637.1"/>
    </source>
</evidence>
<feature type="transmembrane region" description="Helical" evidence="5">
    <location>
        <begin position="587"/>
        <end position="611"/>
    </location>
</feature>
<dbReference type="Pfam" id="PF12796">
    <property type="entry name" value="Ank_2"/>
    <property type="match status" value="1"/>
</dbReference>
<protein>
    <submittedName>
        <fullName evidence="7">Short transient receptor potential channel 5</fullName>
    </submittedName>
</protein>
<dbReference type="InterPro" id="IPR002110">
    <property type="entry name" value="Ankyrin_rpt"/>
</dbReference>
<dbReference type="Gene3D" id="1.25.40.20">
    <property type="entry name" value="Ankyrin repeat-containing domain"/>
    <property type="match status" value="1"/>
</dbReference>
<keyword evidence="8" id="KW-1185">Reference proteome</keyword>
<evidence type="ECO:0000313" key="8">
    <source>
        <dbReference type="Proteomes" id="UP000037510"/>
    </source>
</evidence>
<dbReference type="GO" id="GO:0070679">
    <property type="term" value="F:inositol 1,4,5 trisphosphate binding"/>
    <property type="evidence" value="ECO:0007669"/>
    <property type="project" value="TreeGrafter"/>
</dbReference>
<feature type="transmembrane region" description="Helical" evidence="5">
    <location>
        <begin position="78"/>
        <end position="99"/>
    </location>
</feature>
<proteinExistence type="predicted"/>
<evidence type="ECO:0000256" key="4">
    <source>
        <dbReference type="ARBA" id="ARBA00023303"/>
    </source>
</evidence>
<dbReference type="GO" id="GO:0015279">
    <property type="term" value="F:store-operated calcium channel activity"/>
    <property type="evidence" value="ECO:0007669"/>
    <property type="project" value="TreeGrafter"/>
</dbReference>
<keyword evidence="5" id="KW-1133">Transmembrane helix</keyword>
<keyword evidence="4" id="KW-0407">Ion channel</keyword>
<comment type="caution">
    <text evidence="7">The sequence shown here is derived from an EMBL/GenBank/DDBJ whole genome shotgun (WGS) entry which is preliminary data.</text>
</comment>
<feature type="transmembrane region" description="Helical" evidence="5">
    <location>
        <begin position="717"/>
        <end position="736"/>
    </location>
</feature>
<keyword evidence="2" id="KW-0677">Repeat</keyword>
<dbReference type="GO" id="GO:0005886">
    <property type="term" value="C:plasma membrane"/>
    <property type="evidence" value="ECO:0007669"/>
    <property type="project" value="TreeGrafter"/>
</dbReference>
<gene>
    <name evidence="7" type="ORF">OBRU01_07312</name>
</gene>
<dbReference type="Pfam" id="PF08344">
    <property type="entry name" value="TRP_2"/>
    <property type="match status" value="1"/>
</dbReference>
<evidence type="ECO:0000256" key="3">
    <source>
        <dbReference type="ARBA" id="ARBA00023065"/>
    </source>
</evidence>
<dbReference type="SMART" id="SM01420">
    <property type="entry name" value="TRP_2"/>
    <property type="match status" value="1"/>
</dbReference>